<dbReference type="PROSITE" id="PS51669">
    <property type="entry name" value="4FE4S_MOW_BIS_MGD"/>
    <property type="match status" value="1"/>
</dbReference>
<protein>
    <submittedName>
        <fullName evidence="9">Anaerobic selenocysteine-containing dehydrogenase</fullName>
    </submittedName>
</protein>
<dbReference type="RefSeq" id="WP_073247566.1">
    <property type="nucleotide sequence ID" value="NZ_FQVG01000001.1"/>
</dbReference>
<dbReference type="PANTHER" id="PTHR43742">
    <property type="entry name" value="TRIMETHYLAMINE-N-OXIDE REDUCTASE"/>
    <property type="match status" value="1"/>
</dbReference>
<dbReference type="Gene3D" id="2.20.25.90">
    <property type="entry name" value="ADC-like domains"/>
    <property type="match status" value="1"/>
</dbReference>
<dbReference type="GO" id="GO:0051536">
    <property type="term" value="F:iron-sulfur cluster binding"/>
    <property type="evidence" value="ECO:0007669"/>
    <property type="project" value="UniProtKB-KW"/>
</dbReference>
<keyword evidence="6" id="KW-0408">Iron</keyword>
<dbReference type="GO" id="GO:0016491">
    <property type="term" value="F:oxidoreductase activity"/>
    <property type="evidence" value="ECO:0007669"/>
    <property type="project" value="UniProtKB-KW"/>
</dbReference>
<dbReference type="SUPFAM" id="SSF50692">
    <property type="entry name" value="ADC-like"/>
    <property type="match status" value="1"/>
</dbReference>
<feature type="domain" description="4Fe-4S Mo/W bis-MGD-type" evidence="8">
    <location>
        <begin position="1"/>
        <end position="57"/>
    </location>
</feature>
<evidence type="ECO:0000256" key="7">
    <source>
        <dbReference type="ARBA" id="ARBA00023014"/>
    </source>
</evidence>
<evidence type="ECO:0000256" key="2">
    <source>
        <dbReference type="ARBA" id="ARBA00010312"/>
    </source>
</evidence>
<evidence type="ECO:0000256" key="3">
    <source>
        <dbReference type="ARBA" id="ARBA00022505"/>
    </source>
</evidence>
<dbReference type="SUPFAM" id="SSF53706">
    <property type="entry name" value="Formate dehydrogenase/DMSO reductase, domains 1-3"/>
    <property type="match status" value="1"/>
</dbReference>
<proteinExistence type="inferred from homology"/>
<dbReference type="InterPro" id="IPR050612">
    <property type="entry name" value="Prok_Mopterin_Oxidored"/>
</dbReference>
<evidence type="ECO:0000256" key="1">
    <source>
        <dbReference type="ARBA" id="ARBA00001942"/>
    </source>
</evidence>
<dbReference type="InterPro" id="IPR009010">
    <property type="entry name" value="Asp_de-COase-like_dom_sf"/>
</dbReference>
<dbReference type="GO" id="GO:0046872">
    <property type="term" value="F:metal ion binding"/>
    <property type="evidence" value="ECO:0007669"/>
    <property type="project" value="UniProtKB-KW"/>
</dbReference>
<sequence>MKIKSVCPRDCYGGCSLILEITDGRITKVEGDKENRATEGIICRKGIEYISRNYGKNRLKKALKRVGEKGKGEFKEIDIEEALNEVAKRIKEVQEKEPLSFLFYKGAGEIGTASKVYNNFINQLNGYTYVYGDLCSAAGLEAVKATYGSVEHNAPWDLENANLIVIWGKNPANTNIQELIHIKRAREKGAKVVLIDIRKSETAKYADLVINPEVGTDLVLAMAIHNYLIENKKYDVDFVENFTYGFDEFKAEAKRYTLDYAERITKVSKEDIVYIADMMASIKPFTLICGFGIQRQAQGGQTVRAISLLPALLGSVGVVGGGFRYSNHTRPRLNIPKMLKPIKNIRGINVVNMGQEIKEKGIKCMLIQAANPVVSNPNSRALREALKELDFLVCIDTVVSETAKYADIILPAASTFEYYDVLRSYWHPYVMLHEKVIEPLGDSMHESRIYRELAKRMELNEEKIPENNLEFIESVLKYSKINATIEDLRKGPYLTDDYSEVVYRDRIFKTPSGKIEFKSILLEEQGFDGVPKYKENNLNNGFKLISIHNRDVINSQYLNIPSIQDKLYNPYAYINIDDAKEINIEDGEKIRVFNDNGSVELNAKLTYDIRRGHVIVPFGQDIDLNSLIKGKNTDIGLCTVFHNIEVNIEKAK</sequence>
<dbReference type="Pfam" id="PF00384">
    <property type="entry name" value="Molybdopterin"/>
    <property type="match status" value="1"/>
</dbReference>
<dbReference type="Gene3D" id="3.30.2070.10">
    <property type="entry name" value="Formate dehydrogenase/DMSO reductase"/>
    <property type="match status" value="1"/>
</dbReference>
<evidence type="ECO:0000259" key="8">
    <source>
        <dbReference type="PROSITE" id="PS51669"/>
    </source>
</evidence>
<dbReference type="InterPro" id="IPR006655">
    <property type="entry name" value="Mopterin_OxRdtase_prok_CS"/>
</dbReference>
<evidence type="ECO:0000313" key="10">
    <source>
        <dbReference type="Proteomes" id="UP000184423"/>
    </source>
</evidence>
<evidence type="ECO:0000256" key="6">
    <source>
        <dbReference type="ARBA" id="ARBA00023004"/>
    </source>
</evidence>
<keyword evidence="3" id="KW-0500">Molybdenum</keyword>
<dbReference type="Gene3D" id="3.40.228.10">
    <property type="entry name" value="Dimethylsulfoxide Reductase, domain 2"/>
    <property type="match status" value="1"/>
</dbReference>
<organism evidence="9 10">
    <name type="scientific">Caloramator proteoclasticus DSM 10124</name>
    <dbReference type="NCBI Taxonomy" id="1121262"/>
    <lineage>
        <taxon>Bacteria</taxon>
        <taxon>Bacillati</taxon>
        <taxon>Bacillota</taxon>
        <taxon>Clostridia</taxon>
        <taxon>Eubacteriales</taxon>
        <taxon>Clostridiaceae</taxon>
        <taxon>Caloramator</taxon>
    </lineage>
</organism>
<dbReference type="AlphaFoldDB" id="A0A1M4S878"/>
<evidence type="ECO:0000313" key="9">
    <source>
        <dbReference type="EMBL" id="SHE28247.1"/>
    </source>
</evidence>
<dbReference type="InterPro" id="IPR006657">
    <property type="entry name" value="MoPterin_dinucl-bd_dom"/>
</dbReference>
<dbReference type="InterPro" id="IPR006656">
    <property type="entry name" value="Mopterin_OxRdtase"/>
</dbReference>
<dbReference type="EMBL" id="FQVG01000001">
    <property type="protein sequence ID" value="SHE28247.1"/>
    <property type="molecule type" value="Genomic_DNA"/>
</dbReference>
<reference evidence="10" key="1">
    <citation type="submission" date="2016-11" db="EMBL/GenBank/DDBJ databases">
        <authorList>
            <person name="Varghese N."/>
            <person name="Submissions S."/>
        </authorList>
    </citation>
    <scope>NUCLEOTIDE SEQUENCE [LARGE SCALE GENOMIC DNA]</scope>
    <source>
        <strain evidence="10">DSM 10124</strain>
    </source>
</reference>
<comment type="cofactor">
    <cofactor evidence="1">
        <name>Mo-bis(molybdopterin guanine dinucleotide)</name>
        <dbReference type="ChEBI" id="CHEBI:60539"/>
    </cofactor>
</comment>
<keyword evidence="10" id="KW-1185">Reference proteome</keyword>
<accession>A0A1M4S878</accession>
<dbReference type="Gene3D" id="3.40.50.740">
    <property type="match status" value="1"/>
</dbReference>
<dbReference type="Gene3D" id="2.40.40.20">
    <property type="match status" value="1"/>
</dbReference>
<dbReference type="Pfam" id="PF04879">
    <property type="entry name" value="Molybdop_Fe4S4"/>
    <property type="match status" value="1"/>
</dbReference>
<evidence type="ECO:0000256" key="5">
    <source>
        <dbReference type="ARBA" id="ARBA00023002"/>
    </source>
</evidence>
<dbReference type="GO" id="GO:0043546">
    <property type="term" value="F:molybdopterin cofactor binding"/>
    <property type="evidence" value="ECO:0007669"/>
    <property type="project" value="InterPro"/>
</dbReference>
<gene>
    <name evidence="9" type="ORF">SAMN02746091_00045</name>
</gene>
<keyword evidence="4" id="KW-0479">Metal-binding</keyword>
<keyword evidence="7" id="KW-0411">Iron-sulfur</keyword>
<comment type="similarity">
    <text evidence="2">Belongs to the prokaryotic molybdopterin-containing oxidoreductase family.</text>
</comment>
<dbReference type="PROSITE" id="PS00932">
    <property type="entry name" value="MOLYBDOPTERIN_PROK_3"/>
    <property type="match status" value="1"/>
</dbReference>
<evidence type="ECO:0000256" key="4">
    <source>
        <dbReference type="ARBA" id="ARBA00022723"/>
    </source>
</evidence>
<dbReference type="InterPro" id="IPR006963">
    <property type="entry name" value="Mopterin_OxRdtase_4Fe-4S_dom"/>
</dbReference>
<dbReference type="PROSITE" id="PS00490">
    <property type="entry name" value="MOLYBDOPTERIN_PROK_2"/>
    <property type="match status" value="1"/>
</dbReference>
<keyword evidence="5" id="KW-0560">Oxidoreductase</keyword>
<name>A0A1M4S878_9CLOT</name>
<dbReference type="PANTHER" id="PTHR43742:SF6">
    <property type="entry name" value="OXIDOREDUCTASE YYAE-RELATED"/>
    <property type="match status" value="1"/>
</dbReference>
<dbReference type="SMART" id="SM00926">
    <property type="entry name" value="Molybdop_Fe4S4"/>
    <property type="match status" value="1"/>
</dbReference>
<dbReference type="CDD" id="cd02775">
    <property type="entry name" value="MopB_CT"/>
    <property type="match status" value="1"/>
</dbReference>
<dbReference type="Proteomes" id="UP000184423">
    <property type="component" value="Unassembled WGS sequence"/>
</dbReference>
<dbReference type="Pfam" id="PF01568">
    <property type="entry name" value="Molydop_binding"/>
    <property type="match status" value="1"/>
</dbReference>